<dbReference type="InterPro" id="IPR008928">
    <property type="entry name" value="6-hairpin_glycosidase_sf"/>
</dbReference>
<dbReference type="Gene3D" id="1.50.10.20">
    <property type="match status" value="1"/>
</dbReference>
<dbReference type="EMBL" id="JARJCM010000129">
    <property type="protein sequence ID" value="KAJ7027073.1"/>
    <property type="molecule type" value="Genomic_DNA"/>
</dbReference>
<keyword evidence="1" id="KW-0378">Hydrolase</keyword>
<name>A0AAD6SG63_9AGAR</name>
<proteinExistence type="predicted"/>
<keyword evidence="2" id="KW-1185">Reference proteome</keyword>
<organism evidence="1 2">
    <name type="scientific">Mycena alexandri</name>
    <dbReference type="NCBI Taxonomy" id="1745969"/>
    <lineage>
        <taxon>Eukaryota</taxon>
        <taxon>Fungi</taxon>
        <taxon>Dikarya</taxon>
        <taxon>Basidiomycota</taxon>
        <taxon>Agaricomycotina</taxon>
        <taxon>Agaricomycetes</taxon>
        <taxon>Agaricomycetidae</taxon>
        <taxon>Agaricales</taxon>
        <taxon>Marasmiineae</taxon>
        <taxon>Mycenaceae</taxon>
        <taxon>Mycena</taxon>
    </lineage>
</organism>
<gene>
    <name evidence="1" type="ORF">C8F04DRAFT_1123340</name>
</gene>
<dbReference type="SUPFAM" id="SSF48208">
    <property type="entry name" value="Six-hairpin glycosidases"/>
    <property type="match status" value="1"/>
</dbReference>
<accession>A0AAD6SG63</accession>
<dbReference type="AlphaFoldDB" id="A0AAD6SG63"/>
<evidence type="ECO:0000313" key="2">
    <source>
        <dbReference type="Proteomes" id="UP001218188"/>
    </source>
</evidence>
<dbReference type="InterPro" id="IPR005198">
    <property type="entry name" value="Glyco_hydro_76"/>
</dbReference>
<dbReference type="InterPro" id="IPR053169">
    <property type="entry name" value="MUG_Protein"/>
</dbReference>
<dbReference type="PANTHER" id="PTHR47791">
    <property type="entry name" value="MEIOTICALLY UP-REGULATED GENE 191 PROTEIN"/>
    <property type="match status" value="1"/>
</dbReference>
<protein>
    <submittedName>
        <fullName evidence="1">Glycoside hydrolase</fullName>
    </submittedName>
</protein>
<comment type="caution">
    <text evidence="1">The sequence shown here is derived from an EMBL/GenBank/DDBJ whole genome shotgun (WGS) entry which is preliminary data.</text>
</comment>
<evidence type="ECO:0000313" key="1">
    <source>
        <dbReference type="EMBL" id="KAJ7027073.1"/>
    </source>
</evidence>
<reference evidence="1" key="1">
    <citation type="submission" date="2023-03" db="EMBL/GenBank/DDBJ databases">
        <title>Massive genome expansion in bonnet fungi (Mycena s.s.) driven by repeated elements and novel gene families across ecological guilds.</title>
        <authorList>
            <consortium name="Lawrence Berkeley National Laboratory"/>
            <person name="Harder C.B."/>
            <person name="Miyauchi S."/>
            <person name="Viragh M."/>
            <person name="Kuo A."/>
            <person name="Thoen E."/>
            <person name="Andreopoulos B."/>
            <person name="Lu D."/>
            <person name="Skrede I."/>
            <person name="Drula E."/>
            <person name="Henrissat B."/>
            <person name="Morin E."/>
            <person name="Kohler A."/>
            <person name="Barry K."/>
            <person name="LaButti K."/>
            <person name="Morin E."/>
            <person name="Salamov A."/>
            <person name="Lipzen A."/>
            <person name="Mereny Z."/>
            <person name="Hegedus B."/>
            <person name="Baldrian P."/>
            <person name="Stursova M."/>
            <person name="Weitz H."/>
            <person name="Taylor A."/>
            <person name="Grigoriev I.V."/>
            <person name="Nagy L.G."/>
            <person name="Martin F."/>
            <person name="Kauserud H."/>
        </authorList>
    </citation>
    <scope>NUCLEOTIDE SEQUENCE</scope>
    <source>
        <strain evidence="1">CBHHK200</strain>
    </source>
</reference>
<dbReference type="GO" id="GO:0005975">
    <property type="term" value="P:carbohydrate metabolic process"/>
    <property type="evidence" value="ECO:0007669"/>
    <property type="project" value="InterPro"/>
</dbReference>
<sequence length="335" mass="35407">MWQTGVTTASDLIEVQAIVPNEAHGSSNQLPVTQGFSSQDDAAWAGLMYLKVQQYNDAHGTSESGKLPDPFYYHEALAIQQGLAKTWLASSGCGGGVPQKTDGTGPNTITTHLYFSLSVALAQYNTSDTTLRQNAQQAADWYTKGAGTTLRNAAGLWVDGQNAACNGPNNNLWTYNQGTILSGMGAMATLTGDQSYIDFALKTLDAVVNVGTASGPLPQSTTDKHLEVVGGILAEGCDGAAASAPSICDHDQQYFKGAFMKHLQYFLDNANNTVRDKYAAFVGAQASAVIHFGTRADGEIGEVWFAPDAGGSTYNYKTLTAGLDALNCAQKYAVC</sequence>
<dbReference type="GO" id="GO:0016787">
    <property type="term" value="F:hydrolase activity"/>
    <property type="evidence" value="ECO:0007669"/>
    <property type="project" value="UniProtKB-KW"/>
</dbReference>
<dbReference type="Proteomes" id="UP001218188">
    <property type="component" value="Unassembled WGS sequence"/>
</dbReference>
<dbReference type="Pfam" id="PF03663">
    <property type="entry name" value="Glyco_hydro_76"/>
    <property type="match status" value="1"/>
</dbReference>
<dbReference type="PANTHER" id="PTHR47791:SF3">
    <property type="entry name" value="MEIOTICALLY UP-REGULATED GENE 191 PROTEIN"/>
    <property type="match status" value="1"/>
</dbReference>